<keyword evidence="2" id="KW-1185">Reference proteome</keyword>
<proteinExistence type="predicted"/>
<sequence length="147" mass="16974">MPRITDSSGPFWWVSLGDPDRALRGGFLFGGFLRPLSYPSHSPVSELRAFIKAHNLHETQIFAKIETVEDILVQREDIASHLIHYWGRHMKLLIQITASVSSQRRYLDHNQFTGRIPDAFYKHTFLKEMYVEGNAFRPDSLSSDNVE</sequence>
<gene>
    <name evidence="1" type="ORF">LOK49_LG10G02252</name>
</gene>
<evidence type="ECO:0000313" key="2">
    <source>
        <dbReference type="Proteomes" id="UP001060215"/>
    </source>
</evidence>
<dbReference type="Proteomes" id="UP001060215">
    <property type="component" value="Chromosome 10"/>
</dbReference>
<evidence type="ECO:0000313" key="1">
    <source>
        <dbReference type="EMBL" id="KAI7997703.1"/>
    </source>
</evidence>
<dbReference type="EMBL" id="CM045767">
    <property type="protein sequence ID" value="KAI7997703.1"/>
    <property type="molecule type" value="Genomic_DNA"/>
</dbReference>
<accession>A0ACC0GB16</accession>
<comment type="caution">
    <text evidence="1">The sequence shown here is derived from an EMBL/GenBank/DDBJ whole genome shotgun (WGS) entry which is preliminary data.</text>
</comment>
<organism evidence="1 2">
    <name type="scientific">Camellia lanceoleosa</name>
    <dbReference type="NCBI Taxonomy" id="1840588"/>
    <lineage>
        <taxon>Eukaryota</taxon>
        <taxon>Viridiplantae</taxon>
        <taxon>Streptophyta</taxon>
        <taxon>Embryophyta</taxon>
        <taxon>Tracheophyta</taxon>
        <taxon>Spermatophyta</taxon>
        <taxon>Magnoliopsida</taxon>
        <taxon>eudicotyledons</taxon>
        <taxon>Gunneridae</taxon>
        <taxon>Pentapetalae</taxon>
        <taxon>asterids</taxon>
        <taxon>Ericales</taxon>
        <taxon>Theaceae</taxon>
        <taxon>Camellia</taxon>
    </lineage>
</organism>
<protein>
    <submittedName>
        <fullName evidence="1">Uncharacterized protein</fullName>
    </submittedName>
</protein>
<reference evidence="1 2" key="1">
    <citation type="journal article" date="2022" name="Plant J.">
        <title>Chromosome-level genome of Camellia lanceoleosa provides a valuable resource for understanding genome evolution and self-incompatibility.</title>
        <authorList>
            <person name="Gong W."/>
            <person name="Xiao S."/>
            <person name="Wang L."/>
            <person name="Liao Z."/>
            <person name="Chang Y."/>
            <person name="Mo W."/>
            <person name="Hu G."/>
            <person name="Li W."/>
            <person name="Zhao G."/>
            <person name="Zhu H."/>
            <person name="Hu X."/>
            <person name="Ji K."/>
            <person name="Xiang X."/>
            <person name="Song Q."/>
            <person name="Yuan D."/>
            <person name="Jin S."/>
            <person name="Zhang L."/>
        </authorList>
    </citation>
    <scope>NUCLEOTIDE SEQUENCE [LARGE SCALE GENOMIC DNA]</scope>
    <source>
        <strain evidence="1">SQ_2022a</strain>
    </source>
</reference>
<name>A0ACC0GB16_9ERIC</name>